<dbReference type="KEGG" id="ceu:A7L45_15550"/>
<proteinExistence type="predicted"/>
<dbReference type="Pfam" id="PF00753">
    <property type="entry name" value="Lactamase_B"/>
    <property type="match status" value="1"/>
</dbReference>
<dbReference type="RefSeq" id="WP_071613685.1">
    <property type="nucleotide sequence ID" value="NZ_CP015756.1"/>
</dbReference>
<dbReference type="PANTHER" id="PTHR42951">
    <property type="entry name" value="METALLO-BETA-LACTAMASE DOMAIN-CONTAINING"/>
    <property type="match status" value="1"/>
</dbReference>
<sequence>MINKFKDYSIHTFTSPEESGLVNTQIIETKNNLIVIDAQFLLPDASKAREYIDNLNKPIERLIISHNHPDHWFGSELFKDTKIYALKEVKDEIEQLGDTIINNYQFFNHSGPLVPLMKTVPTHILEEGNLTIDGVEMVVKKVVGTEGETISMLEIPRDNVLIAQDVVYSGCHIFLAQNEKDRANWIKTLEELKDNNYKLVLGGHGTPANNEVFSEVIQYIKDVDDCLKNLNSKNETNKEKAQEYKEYMLGKYPNHKAASLIDITLSYLFPENK</sequence>
<name>A0A1J0GJ59_9CLOT</name>
<dbReference type="InterPro" id="IPR001279">
    <property type="entry name" value="Metallo-B-lactamas"/>
</dbReference>
<reference evidence="3" key="1">
    <citation type="journal article" date="2016" name="Front. Microbiol.">
        <title>Complete Genome Sequence of Clostridium estertheticum DSM 8809, a Microbe Identified in Spoiled Vacuum Packed Beef.</title>
        <authorList>
            <person name="Yu Z."/>
            <person name="Gunn L."/>
            <person name="Brennan E."/>
            <person name="Reid R."/>
            <person name="Wall P.G."/>
            <person name="Gaora O.P."/>
            <person name="Hurley D."/>
            <person name="Bolton D."/>
            <person name="Fanning S."/>
        </authorList>
    </citation>
    <scope>NUCLEOTIDE SEQUENCE [LARGE SCALE GENOMIC DNA]</scope>
    <source>
        <strain evidence="3">DSM 8809</strain>
    </source>
</reference>
<organism evidence="2 3">
    <name type="scientific">Clostridium estertheticum subsp. estertheticum</name>
    <dbReference type="NCBI Taxonomy" id="1552"/>
    <lineage>
        <taxon>Bacteria</taxon>
        <taxon>Bacillati</taxon>
        <taxon>Bacillota</taxon>
        <taxon>Clostridia</taxon>
        <taxon>Eubacteriales</taxon>
        <taxon>Clostridiaceae</taxon>
        <taxon>Clostridium</taxon>
    </lineage>
</organism>
<evidence type="ECO:0000313" key="3">
    <source>
        <dbReference type="Proteomes" id="UP000182569"/>
    </source>
</evidence>
<dbReference type="EMBL" id="CP015756">
    <property type="protein sequence ID" value="APC41389.1"/>
    <property type="molecule type" value="Genomic_DNA"/>
</dbReference>
<dbReference type="Gene3D" id="3.60.15.10">
    <property type="entry name" value="Ribonuclease Z/Hydroxyacylglutathione hydrolase-like"/>
    <property type="match status" value="1"/>
</dbReference>
<dbReference type="STRING" id="1552.A7L45_15550"/>
<dbReference type="Proteomes" id="UP000182569">
    <property type="component" value="Chromosome"/>
</dbReference>
<evidence type="ECO:0000259" key="1">
    <source>
        <dbReference type="SMART" id="SM00849"/>
    </source>
</evidence>
<accession>A0A1J0GJ59</accession>
<dbReference type="OrthoDB" id="9761531at2"/>
<dbReference type="SUPFAM" id="SSF56281">
    <property type="entry name" value="Metallo-hydrolase/oxidoreductase"/>
    <property type="match status" value="1"/>
</dbReference>
<feature type="domain" description="Metallo-beta-lactamase" evidence="1">
    <location>
        <begin position="21"/>
        <end position="204"/>
    </location>
</feature>
<evidence type="ECO:0000313" key="2">
    <source>
        <dbReference type="EMBL" id="APC41389.1"/>
    </source>
</evidence>
<gene>
    <name evidence="2" type="ORF">A7L45_15550</name>
</gene>
<dbReference type="InterPro" id="IPR036866">
    <property type="entry name" value="RibonucZ/Hydroxyglut_hydro"/>
</dbReference>
<dbReference type="PANTHER" id="PTHR42951:SF4">
    <property type="entry name" value="ACYL-COENZYME A THIOESTERASE MBLAC2"/>
    <property type="match status" value="1"/>
</dbReference>
<keyword evidence="3" id="KW-1185">Reference proteome</keyword>
<dbReference type="AlphaFoldDB" id="A0A1J0GJ59"/>
<dbReference type="InterPro" id="IPR050855">
    <property type="entry name" value="NDM-1-like"/>
</dbReference>
<protein>
    <recommendedName>
        <fullName evidence="1">Metallo-beta-lactamase domain-containing protein</fullName>
    </recommendedName>
</protein>
<dbReference type="SMART" id="SM00849">
    <property type="entry name" value="Lactamase_B"/>
    <property type="match status" value="1"/>
</dbReference>